<protein>
    <submittedName>
        <fullName evidence="1">Uncharacterized protein</fullName>
    </submittedName>
</protein>
<name>A0A9Q5N9A4_SANBA</name>
<sequence>MPTRAAETSLREIRVSLLILTNPSSPTGMRELLVAGDGPSRETRHHGKEIAAATHVRMKGMREPPVAGDGLL</sequence>
<dbReference type="Proteomes" id="UP000757232">
    <property type="component" value="Unassembled WGS sequence"/>
</dbReference>
<evidence type="ECO:0000313" key="2">
    <source>
        <dbReference type="Proteomes" id="UP000757232"/>
    </source>
</evidence>
<keyword evidence="2" id="KW-1185">Reference proteome</keyword>
<evidence type="ECO:0000313" key="1">
    <source>
        <dbReference type="EMBL" id="OCB88516.1"/>
    </source>
</evidence>
<dbReference type="EMBL" id="LNZH02000177">
    <property type="protein sequence ID" value="OCB88516.1"/>
    <property type="molecule type" value="Genomic_DNA"/>
</dbReference>
<gene>
    <name evidence="1" type="ORF">A7U60_g4331</name>
</gene>
<comment type="caution">
    <text evidence="1">The sequence shown here is derived from an EMBL/GenBank/DDBJ whole genome shotgun (WGS) entry which is preliminary data.</text>
</comment>
<reference evidence="1" key="1">
    <citation type="submission" date="2016-06" db="EMBL/GenBank/DDBJ databases">
        <title>Draft Genome sequence of the fungus Inonotus baumii.</title>
        <authorList>
            <person name="Zhu H."/>
            <person name="Lin W."/>
        </authorList>
    </citation>
    <scope>NUCLEOTIDE SEQUENCE</scope>
    <source>
        <strain evidence="1">821</strain>
    </source>
</reference>
<organism evidence="1 2">
    <name type="scientific">Sanghuangporus baumii</name>
    <name type="common">Phellinus baumii</name>
    <dbReference type="NCBI Taxonomy" id="108892"/>
    <lineage>
        <taxon>Eukaryota</taxon>
        <taxon>Fungi</taxon>
        <taxon>Dikarya</taxon>
        <taxon>Basidiomycota</taxon>
        <taxon>Agaricomycotina</taxon>
        <taxon>Agaricomycetes</taxon>
        <taxon>Hymenochaetales</taxon>
        <taxon>Hymenochaetaceae</taxon>
        <taxon>Sanghuangporus</taxon>
    </lineage>
</organism>
<proteinExistence type="predicted"/>
<dbReference type="AlphaFoldDB" id="A0A9Q5N9A4"/>
<accession>A0A9Q5N9A4</accession>